<gene>
    <name evidence="2" type="ORF">Sjap_010068</name>
</gene>
<feature type="compositionally biased region" description="Low complexity" evidence="1">
    <location>
        <begin position="99"/>
        <end position="113"/>
    </location>
</feature>
<name>A0AAP0P6T0_9MAGN</name>
<protein>
    <submittedName>
        <fullName evidence="2">Uncharacterized protein</fullName>
    </submittedName>
</protein>
<comment type="caution">
    <text evidence="2">The sequence shown here is derived from an EMBL/GenBank/DDBJ whole genome shotgun (WGS) entry which is preliminary data.</text>
</comment>
<feature type="compositionally biased region" description="Low complexity" evidence="1">
    <location>
        <begin position="34"/>
        <end position="52"/>
    </location>
</feature>
<feature type="region of interest" description="Disordered" evidence="1">
    <location>
        <begin position="24"/>
        <end position="53"/>
    </location>
</feature>
<keyword evidence="3" id="KW-1185">Reference proteome</keyword>
<dbReference type="AlphaFoldDB" id="A0AAP0P6T0"/>
<feature type="region of interest" description="Disordered" evidence="1">
    <location>
        <begin position="82"/>
        <end position="113"/>
    </location>
</feature>
<proteinExistence type="predicted"/>
<reference evidence="2 3" key="1">
    <citation type="submission" date="2024-01" db="EMBL/GenBank/DDBJ databases">
        <title>Genome assemblies of Stephania.</title>
        <authorList>
            <person name="Yang L."/>
        </authorList>
    </citation>
    <scope>NUCLEOTIDE SEQUENCE [LARGE SCALE GENOMIC DNA]</scope>
    <source>
        <strain evidence="2">QJT</strain>
        <tissue evidence="2">Leaf</tissue>
    </source>
</reference>
<evidence type="ECO:0000256" key="1">
    <source>
        <dbReference type="SAM" id="MobiDB-lite"/>
    </source>
</evidence>
<feature type="region of interest" description="Disordered" evidence="1">
    <location>
        <begin position="133"/>
        <end position="161"/>
    </location>
</feature>
<organism evidence="2 3">
    <name type="scientific">Stephania japonica</name>
    <dbReference type="NCBI Taxonomy" id="461633"/>
    <lineage>
        <taxon>Eukaryota</taxon>
        <taxon>Viridiplantae</taxon>
        <taxon>Streptophyta</taxon>
        <taxon>Embryophyta</taxon>
        <taxon>Tracheophyta</taxon>
        <taxon>Spermatophyta</taxon>
        <taxon>Magnoliopsida</taxon>
        <taxon>Ranunculales</taxon>
        <taxon>Menispermaceae</taxon>
        <taxon>Menispermoideae</taxon>
        <taxon>Cissampelideae</taxon>
        <taxon>Stephania</taxon>
    </lineage>
</organism>
<dbReference type="PANTHER" id="PTHR35111">
    <property type="entry name" value="F10A5.9-RELATED"/>
    <property type="match status" value="1"/>
</dbReference>
<sequence>MDFQDEELPRRALRAGRRSNLKSSLCIPRLGGKNTSNTNTNSNGANNSSNNNWLSPKSLLERFREAVFRLIMLSAFSKVTHHDDQSFTGSSTHLHHQQQQRPNNYYYKYPPNQHHSQDVADCIEFIKKKSASLNNNNDNETSNSRDSNSSTSTDLHEDQHVHSIEEAVSAWPVM</sequence>
<evidence type="ECO:0000313" key="2">
    <source>
        <dbReference type="EMBL" id="KAK9129581.1"/>
    </source>
</evidence>
<evidence type="ECO:0000313" key="3">
    <source>
        <dbReference type="Proteomes" id="UP001417504"/>
    </source>
</evidence>
<dbReference type="Proteomes" id="UP001417504">
    <property type="component" value="Unassembled WGS sequence"/>
</dbReference>
<dbReference type="PANTHER" id="PTHR35111:SF1">
    <property type="entry name" value="OS04G0115900 PROTEIN"/>
    <property type="match status" value="1"/>
</dbReference>
<accession>A0AAP0P6T0</accession>
<feature type="compositionally biased region" description="Low complexity" evidence="1">
    <location>
        <begin position="133"/>
        <end position="153"/>
    </location>
</feature>
<dbReference type="EMBL" id="JBBNAE010000004">
    <property type="protein sequence ID" value="KAK9129581.1"/>
    <property type="molecule type" value="Genomic_DNA"/>
</dbReference>